<evidence type="ECO:0000313" key="2">
    <source>
        <dbReference type="EMBL" id="KAF5787060.1"/>
    </source>
</evidence>
<name>A0A9K3HZ50_HELAN</name>
<accession>A0A9K3HZ50</accession>
<dbReference type="Gramene" id="mRNA:HanXRQr2_Chr10g0448561">
    <property type="protein sequence ID" value="CDS:HanXRQr2_Chr10g0448561.1"/>
    <property type="gene ID" value="HanXRQr2_Chr10g0448561"/>
</dbReference>
<evidence type="ECO:0000256" key="1">
    <source>
        <dbReference type="SAM" id="Phobius"/>
    </source>
</evidence>
<feature type="transmembrane region" description="Helical" evidence="1">
    <location>
        <begin position="20"/>
        <end position="41"/>
    </location>
</feature>
<reference evidence="2" key="2">
    <citation type="submission" date="2020-06" db="EMBL/GenBank/DDBJ databases">
        <title>Helianthus annuus Genome sequencing and assembly Release 2.</title>
        <authorList>
            <person name="Gouzy J."/>
            <person name="Langlade N."/>
            <person name="Munos S."/>
        </authorList>
    </citation>
    <scope>NUCLEOTIDE SEQUENCE</scope>
    <source>
        <tissue evidence="2">Leaves</tissue>
    </source>
</reference>
<evidence type="ECO:0000313" key="3">
    <source>
        <dbReference type="Proteomes" id="UP000215914"/>
    </source>
</evidence>
<keyword evidence="1" id="KW-1133">Transmembrane helix</keyword>
<comment type="caution">
    <text evidence="2">The sequence shown here is derived from an EMBL/GenBank/DDBJ whole genome shotgun (WGS) entry which is preliminary data.</text>
</comment>
<dbReference type="AlphaFoldDB" id="A0A9K3HZ50"/>
<dbReference type="PANTHER" id="PTHR12286">
    <property type="entry name" value="SACCHAROPINE DEHYDROGENASE-LIKE OXIDOREDUCTASE"/>
    <property type="match status" value="1"/>
</dbReference>
<reference evidence="2" key="1">
    <citation type="journal article" date="2017" name="Nature">
        <title>The sunflower genome provides insights into oil metabolism, flowering and Asterid evolution.</title>
        <authorList>
            <person name="Badouin H."/>
            <person name="Gouzy J."/>
            <person name="Grassa C.J."/>
            <person name="Murat F."/>
            <person name="Staton S.E."/>
            <person name="Cottret L."/>
            <person name="Lelandais-Briere C."/>
            <person name="Owens G.L."/>
            <person name="Carrere S."/>
            <person name="Mayjonade B."/>
            <person name="Legrand L."/>
            <person name="Gill N."/>
            <person name="Kane N.C."/>
            <person name="Bowers J.E."/>
            <person name="Hubner S."/>
            <person name="Bellec A."/>
            <person name="Berard A."/>
            <person name="Berges H."/>
            <person name="Blanchet N."/>
            <person name="Boniface M.C."/>
            <person name="Brunel D."/>
            <person name="Catrice O."/>
            <person name="Chaidir N."/>
            <person name="Claudel C."/>
            <person name="Donnadieu C."/>
            <person name="Faraut T."/>
            <person name="Fievet G."/>
            <person name="Helmstetter N."/>
            <person name="King M."/>
            <person name="Knapp S.J."/>
            <person name="Lai Z."/>
            <person name="Le Paslier M.C."/>
            <person name="Lippi Y."/>
            <person name="Lorenzon L."/>
            <person name="Mandel J.R."/>
            <person name="Marage G."/>
            <person name="Marchand G."/>
            <person name="Marquand E."/>
            <person name="Bret-Mestries E."/>
            <person name="Morien E."/>
            <person name="Nambeesan S."/>
            <person name="Nguyen T."/>
            <person name="Pegot-Espagnet P."/>
            <person name="Pouilly N."/>
            <person name="Raftis F."/>
            <person name="Sallet E."/>
            <person name="Schiex T."/>
            <person name="Thomas J."/>
            <person name="Vandecasteele C."/>
            <person name="Vares D."/>
            <person name="Vear F."/>
            <person name="Vautrin S."/>
            <person name="Crespi M."/>
            <person name="Mangin B."/>
            <person name="Burke J.M."/>
            <person name="Salse J."/>
            <person name="Munos S."/>
            <person name="Vincourt P."/>
            <person name="Rieseberg L.H."/>
            <person name="Langlade N.B."/>
        </authorList>
    </citation>
    <scope>NUCLEOTIDE SEQUENCE</scope>
    <source>
        <tissue evidence="2">Leaves</tissue>
    </source>
</reference>
<sequence length="118" mass="13114">MSLELLNLKGIFFKIATKSLLSVFGFIAIRLLIGLLGSFAFGRWLLLKFPSIFTFGGFRKKVPTEKEVAIATFKMWFVGYGFSDAKLVSLEGAKSDTKIITRVMGPEIGYLTTPIILI</sequence>
<dbReference type="PANTHER" id="PTHR12286:SF5">
    <property type="entry name" value="SACCHAROPINE DEHYDROGENASE-LIKE OXIDOREDUCTASE"/>
    <property type="match status" value="1"/>
</dbReference>
<proteinExistence type="predicted"/>
<dbReference type="Proteomes" id="UP000215914">
    <property type="component" value="Unassembled WGS sequence"/>
</dbReference>
<protein>
    <submittedName>
        <fullName evidence="2">Uncharacterized protein</fullName>
    </submittedName>
</protein>
<gene>
    <name evidence="2" type="ORF">HanXRQr2_Chr10g0448561</name>
</gene>
<dbReference type="EMBL" id="MNCJ02000325">
    <property type="protein sequence ID" value="KAF5787060.1"/>
    <property type="molecule type" value="Genomic_DNA"/>
</dbReference>
<keyword evidence="1" id="KW-0812">Transmembrane</keyword>
<keyword evidence="1" id="KW-0472">Membrane</keyword>
<organism evidence="2 3">
    <name type="scientific">Helianthus annuus</name>
    <name type="common">Common sunflower</name>
    <dbReference type="NCBI Taxonomy" id="4232"/>
    <lineage>
        <taxon>Eukaryota</taxon>
        <taxon>Viridiplantae</taxon>
        <taxon>Streptophyta</taxon>
        <taxon>Embryophyta</taxon>
        <taxon>Tracheophyta</taxon>
        <taxon>Spermatophyta</taxon>
        <taxon>Magnoliopsida</taxon>
        <taxon>eudicotyledons</taxon>
        <taxon>Gunneridae</taxon>
        <taxon>Pentapetalae</taxon>
        <taxon>asterids</taxon>
        <taxon>campanulids</taxon>
        <taxon>Asterales</taxon>
        <taxon>Asteraceae</taxon>
        <taxon>Asteroideae</taxon>
        <taxon>Heliantheae alliance</taxon>
        <taxon>Heliantheae</taxon>
        <taxon>Helianthus</taxon>
    </lineage>
</organism>
<dbReference type="InterPro" id="IPR051276">
    <property type="entry name" value="Saccharopine_DH-like_oxidrdct"/>
</dbReference>
<keyword evidence="3" id="KW-1185">Reference proteome</keyword>